<evidence type="ECO:0000313" key="2">
    <source>
        <dbReference type="EMBL" id="KNC71990.1"/>
    </source>
</evidence>
<sequence length="81" mass="9042">MAQSPRSERPKHSDESTNEQTTSVTNALHNTRISEPAQPVRELSQTDHLNKKLLSSLLTMNFPSNTISGDDDMEEDCGDKQ</sequence>
<evidence type="ECO:0000313" key="3">
    <source>
        <dbReference type="Proteomes" id="UP000054560"/>
    </source>
</evidence>
<protein>
    <submittedName>
        <fullName evidence="2">Uncharacterized protein</fullName>
    </submittedName>
</protein>
<organism evidence="2 3">
    <name type="scientific">Sphaeroforma arctica JP610</name>
    <dbReference type="NCBI Taxonomy" id="667725"/>
    <lineage>
        <taxon>Eukaryota</taxon>
        <taxon>Ichthyosporea</taxon>
        <taxon>Ichthyophonida</taxon>
        <taxon>Sphaeroforma</taxon>
    </lineage>
</organism>
<dbReference type="EMBL" id="KQ247749">
    <property type="protein sequence ID" value="KNC71990.1"/>
    <property type="molecule type" value="Genomic_DNA"/>
</dbReference>
<gene>
    <name evidence="2" type="ORF">SARC_15462</name>
</gene>
<dbReference type="Proteomes" id="UP000054560">
    <property type="component" value="Unassembled WGS sequence"/>
</dbReference>
<feature type="region of interest" description="Disordered" evidence="1">
    <location>
        <begin position="1"/>
        <end position="46"/>
    </location>
</feature>
<dbReference type="OrthoDB" id="7372677at2759"/>
<dbReference type="RefSeq" id="XP_014145892.1">
    <property type="nucleotide sequence ID" value="XM_014290417.1"/>
</dbReference>
<feature type="region of interest" description="Disordered" evidence="1">
    <location>
        <begin position="61"/>
        <end position="81"/>
    </location>
</feature>
<dbReference type="GeneID" id="25915966"/>
<reference evidence="2 3" key="1">
    <citation type="submission" date="2011-02" db="EMBL/GenBank/DDBJ databases">
        <title>The Genome Sequence of Sphaeroforma arctica JP610.</title>
        <authorList>
            <consortium name="The Broad Institute Genome Sequencing Platform"/>
            <person name="Russ C."/>
            <person name="Cuomo C."/>
            <person name="Young S.K."/>
            <person name="Zeng Q."/>
            <person name="Gargeya S."/>
            <person name="Alvarado L."/>
            <person name="Berlin A."/>
            <person name="Chapman S.B."/>
            <person name="Chen Z."/>
            <person name="Freedman E."/>
            <person name="Gellesch M."/>
            <person name="Goldberg J."/>
            <person name="Griggs A."/>
            <person name="Gujja S."/>
            <person name="Heilman E."/>
            <person name="Heiman D."/>
            <person name="Howarth C."/>
            <person name="Mehta T."/>
            <person name="Neiman D."/>
            <person name="Pearson M."/>
            <person name="Roberts A."/>
            <person name="Saif S."/>
            <person name="Shea T."/>
            <person name="Shenoy N."/>
            <person name="Sisk P."/>
            <person name="Stolte C."/>
            <person name="Sykes S."/>
            <person name="White J."/>
            <person name="Yandava C."/>
            <person name="Burger G."/>
            <person name="Gray M.W."/>
            <person name="Holland P.W.H."/>
            <person name="King N."/>
            <person name="Lang F.B.F."/>
            <person name="Roger A.J."/>
            <person name="Ruiz-Trillo I."/>
            <person name="Haas B."/>
            <person name="Nusbaum C."/>
            <person name="Birren B."/>
        </authorList>
    </citation>
    <scope>NUCLEOTIDE SEQUENCE [LARGE SCALE GENOMIC DNA]</scope>
    <source>
        <strain evidence="2 3">JP610</strain>
    </source>
</reference>
<proteinExistence type="predicted"/>
<feature type="compositionally biased region" description="Polar residues" evidence="1">
    <location>
        <begin position="18"/>
        <end position="33"/>
    </location>
</feature>
<dbReference type="AlphaFoldDB" id="A0A0L0F5J5"/>
<feature type="compositionally biased region" description="Acidic residues" evidence="1">
    <location>
        <begin position="69"/>
        <end position="81"/>
    </location>
</feature>
<accession>A0A0L0F5J5</accession>
<keyword evidence="3" id="KW-1185">Reference proteome</keyword>
<evidence type="ECO:0000256" key="1">
    <source>
        <dbReference type="SAM" id="MobiDB-lite"/>
    </source>
</evidence>
<name>A0A0L0F5J5_9EUKA</name>
<feature type="compositionally biased region" description="Basic and acidic residues" evidence="1">
    <location>
        <begin position="1"/>
        <end position="15"/>
    </location>
</feature>